<evidence type="ECO:0000256" key="1">
    <source>
        <dbReference type="SAM" id="SignalP"/>
    </source>
</evidence>
<accession>A0A977SQC7</accession>
<sequence>MGWYAVIFLLLIRYAITTTGILHSISVPQNLVDEDIHQSVDKIGDEATIENINQYEDVRLEHLGRLLANVLLQPWPKNISPILYVEDHSSESIPNEIPENEIVETEELNSIPFKRSRYYRKYPWKRQNSRYDAENRYLCQPTKEDVFRLLVALHEARQGNRGQIVNFCNRRRPASAIFTNIRFLG</sequence>
<keyword evidence="1" id="KW-0732">Signal</keyword>
<name>A0A977SQC7_TENMO</name>
<feature type="signal peptide" evidence="1">
    <location>
        <begin position="1"/>
        <end position="17"/>
    </location>
</feature>
<dbReference type="AlphaFoldDB" id="A0A977SQC7"/>
<reference evidence="2" key="1">
    <citation type="journal article" date="2022" name="J. Proteome Res.">
        <title>Neuropeptidomes of Tenebrio molitor L. and Zophobas atratus Fab. (Coleoptera, Polyphaga: Tenebrionidae).</title>
        <authorList>
            <person name="Marciniak P."/>
            <person name="Pacholska-Bogalska J."/>
            <person name="Ragionieri L."/>
        </authorList>
    </citation>
    <scope>NUCLEOTIDE SEQUENCE</scope>
    <source>
        <strain evidence="2">DN42126_c0_g1_i1</strain>
    </source>
</reference>
<dbReference type="EMBL" id="ON110521">
    <property type="protein sequence ID" value="UXO98182.1"/>
    <property type="molecule type" value="mRNA"/>
</dbReference>
<proteinExistence type="evidence at transcript level"/>
<evidence type="ECO:0000313" key="2">
    <source>
        <dbReference type="EMBL" id="UXO98182.1"/>
    </source>
</evidence>
<protein>
    <submittedName>
        <fullName evidence="2">RFLamide</fullName>
    </submittedName>
</protein>
<organism evidence="2">
    <name type="scientific">Tenebrio molitor</name>
    <name type="common">Yellow mealworm beetle</name>
    <dbReference type="NCBI Taxonomy" id="7067"/>
    <lineage>
        <taxon>Eukaryota</taxon>
        <taxon>Metazoa</taxon>
        <taxon>Ecdysozoa</taxon>
        <taxon>Arthropoda</taxon>
        <taxon>Hexapoda</taxon>
        <taxon>Insecta</taxon>
        <taxon>Pterygota</taxon>
        <taxon>Neoptera</taxon>
        <taxon>Endopterygota</taxon>
        <taxon>Coleoptera</taxon>
        <taxon>Polyphaga</taxon>
        <taxon>Cucujiformia</taxon>
        <taxon>Tenebrionidae</taxon>
        <taxon>Tenebrio</taxon>
    </lineage>
</organism>
<feature type="chain" id="PRO_5037080444" evidence="1">
    <location>
        <begin position="18"/>
        <end position="185"/>
    </location>
</feature>